<dbReference type="PROSITE" id="PS01228">
    <property type="entry name" value="COF_1"/>
    <property type="match status" value="1"/>
</dbReference>
<dbReference type="GO" id="GO:0016787">
    <property type="term" value="F:hydrolase activity"/>
    <property type="evidence" value="ECO:0007669"/>
    <property type="project" value="UniProtKB-KW"/>
</dbReference>
<dbReference type="Gene3D" id="3.30.1240.10">
    <property type="match status" value="2"/>
</dbReference>
<organism evidence="1 2">
    <name type="scientific">Cohnella soli</name>
    <dbReference type="NCBI Taxonomy" id="425005"/>
    <lineage>
        <taxon>Bacteria</taxon>
        <taxon>Bacillati</taxon>
        <taxon>Bacillota</taxon>
        <taxon>Bacilli</taxon>
        <taxon>Bacillales</taxon>
        <taxon>Paenibacillaceae</taxon>
        <taxon>Cohnella</taxon>
    </lineage>
</organism>
<name>A0ABW0HZI6_9BACL</name>
<gene>
    <name evidence="1" type="ORF">ACFPOF_22970</name>
</gene>
<dbReference type="SFLD" id="SFLDG01140">
    <property type="entry name" value="C2.B:_Phosphomannomutase_and_P"/>
    <property type="match status" value="1"/>
</dbReference>
<dbReference type="InterPro" id="IPR036412">
    <property type="entry name" value="HAD-like_sf"/>
</dbReference>
<dbReference type="Gene3D" id="3.40.50.1000">
    <property type="entry name" value="HAD superfamily/HAD-like"/>
    <property type="match status" value="2"/>
</dbReference>
<dbReference type="RefSeq" id="WP_378136997.1">
    <property type="nucleotide sequence ID" value="NZ_JBHSMI010000029.1"/>
</dbReference>
<dbReference type="EMBL" id="JBHSMI010000029">
    <property type="protein sequence ID" value="MFC5405617.1"/>
    <property type="molecule type" value="Genomic_DNA"/>
</dbReference>
<dbReference type="NCBIfam" id="TIGR01484">
    <property type="entry name" value="HAD-SF-IIB"/>
    <property type="match status" value="1"/>
</dbReference>
<dbReference type="SUPFAM" id="SSF56784">
    <property type="entry name" value="HAD-like"/>
    <property type="match status" value="1"/>
</dbReference>
<protein>
    <submittedName>
        <fullName evidence="1">Cof-type HAD-IIB family hydrolase</fullName>
        <ecNumber evidence="1">3.1.3.-</ecNumber>
    </submittedName>
</protein>
<evidence type="ECO:0000313" key="1">
    <source>
        <dbReference type="EMBL" id="MFC5405617.1"/>
    </source>
</evidence>
<dbReference type="Proteomes" id="UP001596113">
    <property type="component" value="Unassembled WGS sequence"/>
</dbReference>
<comment type="caution">
    <text evidence="1">The sequence shown here is derived from an EMBL/GenBank/DDBJ whole genome shotgun (WGS) entry which is preliminary data.</text>
</comment>
<dbReference type="InterPro" id="IPR006379">
    <property type="entry name" value="HAD-SF_hydro_IIB"/>
</dbReference>
<keyword evidence="2" id="KW-1185">Reference proteome</keyword>
<evidence type="ECO:0000313" key="2">
    <source>
        <dbReference type="Proteomes" id="UP001596113"/>
    </source>
</evidence>
<reference evidence="2" key="1">
    <citation type="journal article" date="2019" name="Int. J. Syst. Evol. Microbiol.">
        <title>The Global Catalogue of Microorganisms (GCM) 10K type strain sequencing project: providing services to taxonomists for standard genome sequencing and annotation.</title>
        <authorList>
            <consortium name="The Broad Institute Genomics Platform"/>
            <consortium name="The Broad Institute Genome Sequencing Center for Infectious Disease"/>
            <person name="Wu L."/>
            <person name="Ma J."/>
        </authorList>
    </citation>
    <scope>NUCLEOTIDE SEQUENCE [LARGE SCALE GENOMIC DNA]</scope>
    <source>
        <strain evidence="2">CGMCC 1.18575</strain>
    </source>
</reference>
<accession>A0ABW0HZI6</accession>
<dbReference type="PANTHER" id="PTHR10000:SF55">
    <property type="entry name" value="5-AMINO-6-(5-PHOSPHO-D-RIBITYLAMINO)URACIL PHOSPHATASE YCSE"/>
    <property type="match status" value="1"/>
</dbReference>
<dbReference type="Pfam" id="PF08282">
    <property type="entry name" value="Hydrolase_3"/>
    <property type="match status" value="2"/>
</dbReference>
<dbReference type="PANTHER" id="PTHR10000">
    <property type="entry name" value="PHOSPHOSERINE PHOSPHATASE"/>
    <property type="match status" value="1"/>
</dbReference>
<proteinExistence type="predicted"/>
<keyword evidence="1" id="KW-0378">Hydrolase</keyword>
<dbReference type="CDD" id="cd07516">
    <property type="entry name" value="HAD_Pase"/>
    <property type="match status" value="1"/>
</dbReference>
<dbReference type="EC" id="3.1.3.-" evidence="1"/>
<sequence length="250" mass="27772">MADATGKYKLLALDLDGTLLNDRSEISETNIEWVRRAVEAGVTVCVSTGRGFPSALPIAEQLGLYTPMITVNGGEIWTKPHEIHRRTLLDWEKIARLREIALRYNVWYWAYSTGGIHNKEQWVDDVPTLDWLKFGFYSEDVPVLQDILREINDWEGLEISNSSPYNIEINAMGVSKATALMELCKMLGCEMSEVVSIGDSLNDIAAIRASGLGIAMGNAQEEVKFAANVVTASNTEDGVAEAIRQYVLRT</sequence>
<dbReference type="SFLD" id="SFLDS00003">
    <property type="entry name" value="Haloacid_Dehalogenase"/>
    <property type="match status" value="1"/>
</dbReference>
<dbReference type="InterPro" id="IPR023214">
    <property type="entry name" value="HAD_sf"/>
</dbReference>